<comment type="caution">
    <text evidence="2">The sequence shown here is derived from an EMBL/GenBank/DDBJ whole genome shotgun (WGS) entry which is preliminary data.</text>
</comment>
<protein>
    <recommendedName>
        <fullName evidence="1">DUF6570 domain-containing protein</fullName>
    </recommendedName>
</protein>
<accession>A0A7D9HCF3</accession>
<dbReference type="Proteomes" id="UP001152795">
    <property type="component" value="Unassembled WGS sequence"/>
</dbReference>
<sequence>MKVFINAGGQRGYKGHCVNVPQKVEELALTLPRCPKDIALIFVRVKGNNYLKDVSVRKNKVEEALYWLIKHNPVYHDVCIDRGVLDGLPSHGVPEDLTLYRQATF</sequence>
<evidence type="ECO:0000313" key="3">
    <source>
        <dbReference type="Proteomes" id="UP001152795"/>
    </source>
</evidence>
<dbReference type="EMBL" id="CACRXK020000154">
    <property type="protein sequence ID" value="CAB3978950.1"/>
    <property type="molecule type" value="Genomic_DNA"/>
</dbReference>
<proteinExistence type="predicted"/>
<gene>
    <name evidence="2" type="ORF">PACLA_8A043480</name>
</gene>
<dbReference type="Pfam" id="PF20209">
    <property type="entry name" value="DUF6570"/>
    <property type="match status" value="1"/>
</dbReference>
<reference evidence="2" key="1">
    <citation type="submission" date="2020-04" db="EMBL/GenBank/DDBJ databases">
        <authorList>
            <person name="Alioto T."/>
            <person name="Alioto T."/>
            <person name="Gomez Garrido J."/>
        </authorList>
    </citation>
    <scope>NUCLEOTIDE SEQUENCE</scope>
    <source>
        <strain evidence="2">A484AB</strain>
    </source>
</reference>
<dbReference type="InterPro" id="IPR046700">
    <property type="entry name" value="DUF6570"/>
</dbReference>
<evidence type="ECO:0000313" key="2">
    <source>
        <dbReference type="EMBL" id="CAB3978950.1"/>
    </source>
</evidence>
<dbReference type="AlphaFoldDB" id="A0A7D9HCF3"/>
<organism evidence="2 3">
    <name type="scientific">Paramuricea clavata</name>
    <name type="common">Red gorgonian</name>
    <name type="synonym">Violescent sea-whip</name>
    <dbReference type="NCBI Taxonomy" id="317549"/>
    <lineage>
        <taxon>Eukaryota</taxon>
        <taxon>Metazoa</taxon>
        <taxon>Cnidaria</taxon>
        <taxon>Anthozoa</taxon>
        <taxon>Octocorallia</taxon>
        <taxon>Malacalcyonacea</taxon>
        <taxon>Plexauridae</taxon>
        <taxon>Paramuricea</taxon>
    </lineage>
</organism>
<feature type="domain" description="DUF6570" evidence="1">
    <location>
        <begin position="2"/>
        <end position="85"/>
    </location>
</feature>
<evidence type="ECO:0000259" key="1">
    <source>
        <dbReference type="Pfam" id="PF20209"/>
    </source>
</evidence>
<name>A0A7D9HCF3_PARCT</name>
<dbReference type="OrthoDB" id="416437at2759"/>
<keyword evidence="3" id="KW-1185">Reference proteome</keyword>